<evidence type="ECO:0000256" key="2">
    <source>
        <dbReference type="ARBA" id="ARBA00022448"/>
    </source>
</evidence>
<proteinExistence type="predicted"/>
<dbReference type="VEuPathDB" id="FungiDB:TRIVIDRAFT_138439"/>
<keyword evidence="3 7" id="KW-0812">Transmembrane</keyword>
<feature type="transmembrane region" description="Helical" evidence="7">
    <location>
        <begin position="88"/>
        <end position="105"/>
    </location>
</feature>
<sequence>FYAVFPGLCFSILLVALDTSIVGTALPTIVSSLGSGALYIWIVNGYFLSVAVLQPLAGQMANIFGRRTLGSGLCAGASSTEMLIAARIIQGIGGGGISVLVSIIVGDLVPLRYRQKYMAIVMSFFALGTFIGPIVGG</sequence>
<dbReference type="Pfam" id="PF07690">
    <property type="entry name" value="MFS_1"/>
    <property type="match status" value="1"/>
</dbReference>
<name>G9N4T5_HYPVG</name>
<dbReference type="RefSeq" id="XP_013952803.1">
    <property type="nucleotide sequence ID" value="XM_014097328.1"/>
</dbReference>
<dbReference type="SUPFAM" id="SSF103473">
    <property type="entry name" value="MFS general substrate transporter"/>
    <property type="match status" value="1"/>
</dbReference>
<feature type="non-terminal residue" evidence="9">
    <location>
        <position position="1"/>
    </location>
</feature>
<evidence type="ECO:0000313" key="9">
    <source>
        <dbReference type="EMBL" id="EHK18609.1"/>
    </source>
</evidence>
<dbReference type="PANTHER" id="PTHR23501:SF187">
    <property type="entry name" value="MAJOR FACILITATOR SUPERFAMILY (MFS) PROFILE DOMAIN-CONTAINING PROTEIN"/>
    <property type="match status" value="1"/>
</dbReference>
<dbReference type="HOGENOM" id="CLU_000960_10_8_1"/>
<dbReference type="EMBL" id="ABDF02000086">
    <property type="protein sequence ID" value="EHK18609.1"/>
    <property type="molecule type" value="Genomic_DNA"/>
</dbReference>
<feature type="non-terminal residue" evidence="9">
    <location>
        <position position="137"/>
    </location>
</feature>
<evidence type="ECO:0000256" key="7">
    <source>
        <dbReference type="SAM" id="Phobius"/>
    </source>
</evidence>
<dbReference type="GO" id="GO:0005886">
    <property type="term" value="C:plasma membrane"/>
    <property type="evidence" value="ECO:0007669"/>
    <property type="project" value="TreeGrafter"/>
</dbReference>
<organism evidence="9 10">
    <name type="scientific">Hypocrea virens (strain Gv29-8 / FGSC 10586)</name>
    <name type="common">Gliocladium virens</name>
    <name type="synonym">Trichoderma virens</name>
    <dbReference type="NCBI Taxonomy" id="413071"/>
    <lineage>
        <taxon>Eukaryota</taxon>
        <taxon>Fungi</taxon>
        <taxon>Dikarya</taxon>
        <taxon>Ascomycota</taxon>
        <taxon>Pezizomycotina</taxon>
        <taxon>Sordariomycetes</taxon>
        <taxon>Hypocreomycetidae</taxon>
        <taxon>Hypocreales</taxon>
        <taxon>Hypocreaceae</taxon>
        <taxon>Trichoderma</taxon>
    </lineage>
</organism>
<dbReference type="GeneID" id="25787763"/>
<feature type="transmembrane region" description="Helical" evidence="7">
    <location>
        <begin position="37"/>
        <end position="57"/>
    </location>
</feature>
<comment type="caution">
    <text evidence="9">The sequence shown here is derived from an EMBL/GenBank/DDBJ whole genome shotgun (WGS) entry which is preliminary data.</text>
</comment>
<evidence type="ECO:0000259" key="8">
    <source>
        <dbReference type="PROSITE" id="PS50850"/>
    </source>
</evidence>
<dbReference type="InParanoid" id="G9N4T5"/>
<dbReference type="eggNOG" id="KOG0254">
    <property type="taxonomic scope" value="Eukaryota"/>
</dbReference>
<dbReference type="InterPro" id="IPR020846">
    <property type="entry name" value="MFS_dom"/>
</dbReference>
<gene>
    <name evidence="9" type="ORF">TRIVIDRAFT_138439</name>
</gene>
<evidence type="ECO:0000256" key="3">
    <source>
        <dbReference type="ARBA" id="ARBA00022692"/>
    </source>
</evidence>
<protein>
    <recommendedName>
        <fullName evidence="8">Major facilitator superfamily (MFS) profile domain-containing protein</fullName>
    </recommendedName>
</protein>
<keyword evidence="4 7" id="KW-1133">Transmembrane helix</keyword>
<dbReference type="PROSITE" id="PS50850">
    <property type="entry name" value="MFS"/>
    <property type="match status" value="1"/>
</dbReference>
<dbReference type="Gene3D" id="1.20.1720.10">
    <property type="entry name" value="Multidrug resistance protein D"/>
    <property type="match status" value="1"/>
</dbReference>
<dbReference type="InterPro" id="IPR011701">
    <property type="entry name" value="MFS"/>
</dbReference>
<dbReference type="OrthoDB" id="10021397at2759"/>
<dbReference type="PANTHER" id="PTHR23501">
    <property type="entry name" value="MAJOR FACILITATOR SUPERFAMILY"/>
    <property type="match status" value="1"/>
</dbReference>
<evidence type="ECO:0000313" key="10">
    <source>
        <dbReference type="Proteomes" id="UP000007115"/>
    </source>
</evidence>
<dbReference type="AlphaFoldDB" id="G9N4T5"/>
<comment type="subcellular location">
    <subcellularLocation>
        <location evidence="1">Membrane</location>
        <topology evidence="1">Multi-pass membrane protein</topology>
    </subcellularLocation>
</comment>
<keyword evidence="5 7" id="KW-0472">Membrane</keyword>
<keyword evidence="10" id="KW-1185">Reference proteome</keyword>
<reference evidence="9 10" key="1">
    <citation type="journal article" date="2011" name="Genome Biol.">
        <title>Comparative genome sequence analysis underscores mycoparasitism as the ancestral life style of Trichoderma.</title>
        <authorList>
            <person name="Kubicek C.P."/>
            <person name="Herrera-Estrella A."/>
            <person name="Seidl-Seiboth V."/>
            <person name="Martinez D.A."/>
            <person name="Druzhinina I.S."/>
            <person name="Thon M."/>
            <person name="Zeilinger S."/>
            <person name="Casas-Flores S."/>
            <person name="Horwitz B.A."/>
            <person name="Mukherjee P.K."/>
            <person name="Mukherjee M."/>
            <person name="Kredics L."/>
            <person name="Alcaraz L.D."/>
            <person name="Aerts A."/>
            <person name="Antal Z."/>
            <person name="Atanasova L."/>
            <person name="Cervantes-Badillo M.G."/>
            <person name="Challacombe J."/>
            <person name="Chertkov O."/>
            <person name="McCluskey K."/>
            <person name="Coulpier F."/>
            <person name="Deshpande N."/>
            <person name="von Doehren H."/>
            <person name="Ebbole D.J."/>
            <person name="Esquivel-Naranjo E.U."/>
            <person name="Fekete E."/>
            <person name="Flipphi M."/>
            <person name="Glaser F."/>
            <person name="Gomez-Rodriguez E.Y."/>
            <person name="Gruber S."/>
            <person name="Han C."/>
            <person name="Henrissat B."/>
            <person name="Hermosa R."/>
            <person name="Hernandez-Onate M."/>
            <person name="Karaffa L."/>
            <person name="Kosti I."/>
            <person name="Le Crom S."/>
            <person name="Lindquist E."/>
            <person name="Lucas S."/>
            <person name="Luebeck M."/>
            <person name="Luebeck P.S."/>
            <person name="Margeot A."/>
            <person name="Metz B."/>
            <person name="Misra M."/>
            <person name="Nevalainen H."/>
            <person name="Omann M."/>
            <person name="Packer N."/>
            <person name="Perrone G."/>
            <person name="Uresti-Rivera E.E."/>
            <person name="Salamov A."/>
            <person name="Schmoll M."/>
            <person name="Seiboth B."/>
            <person name="Shapiro H."/>
            <person name="Sukno S."/>
            <person name="Tamayo-Ramos J.A."/>
            <person name="Tisch D."/>
            <person name="Wiest A."/>
            <person name="Wilkinson H.H."/>
            <person name="Zhang M."/>
            <person name="Coutinho P.M."/>
            <person name="Kenerley C.M."/>
            <person name="Monte E."/>
            <person name="Baker S.E."/>
            <person name="Grigoriev I.V."/>
        </authorList>
    </citation>
    <scope>NUCLEOTIDE SEQUENCE [LARGE SCALE GENOMIC DNA]</scope>
    <source>
        <strain evidence="10">Gv29-8 / FGSC 10586</strain>
    </source>
</reference>
<dbReference type="InterPro" id="IPR036259">
    <property type="entry name" value="MFS_trans_sf"/>
</dbReference>
<feature type="domain" description="Major facilitator superfamily (MFS) profile" evidence="8">
    <location>
        <begin position="4"/>
        <end position="137"/>
    </location>
</feature>
<evidence type="ECO:0000256" key="1">
    <source>
        <dbReference type="ARBA" id="ARBA00004141"/>
    </source>
</evidence>
<dbReference type="GO" id="GO:0022857">
    <property type="term" value="F:transmembrane transporter activity"/>
    <property type="evidence" value="ECO:0007669"/>
    <property type="project" value="InterPro"/>
</dbReference>
<evidence type="ECO:0000256" key="6">
    <source>
        <dbReference type="ARBA" id="ARBA00023180"/>
    </source>
</evidence>
<keyword evidence="2" id="KW-0813">Transport</keyword>
<feature type="transmembrane region" description="Helical" evidence="7">
    <location>
        <begin position="117"/>
        <end position="136"/>
    </location>
</feature>
<accession>G9N4T5</accession>
<dbReference type="OMA" id="GIENDHA"/>
<evidence type="ECO:0000256" key="4">
    <source>
        <dbReference type="ARBA" id="ARBA00022989"/>
    </source>
</evidence>
<dbReference type="Proteomes" id="UP000007115">
    <property type="component" value="Unassembled WGS sequence"/>
</dbReference>
<dbReference type="STRING" id="413071.G9N4T5"/>
<evidence type="ECO:0000256" key="5">
    <source>
        <dbReference type="ARBA" id="ARBA00023136"/>
    </source>
</evidence>
<keyword evidence="6" id="KW-0325">Glycoprotein</keyword>